<name>A0A6C0L1H0_9ZZZZ</name>
<evidence type="ECO:0000313" key="2">
    <source>
        <dbReference type="EMBL" id="QHU22750.1"/>
    </source>
</evidence>
<dbReference type="AlphaFoldDB" id="A0A6C0L1H0"/>
<keyword evidence="1" id="KW-0472">Membrane</keyword>
<sequence>MKDKQSLLKTWICHATVYKWLHDRSAKSMFKKKLCISVPLLILNTLGGIIVYKADSFMTSSKRLLIFECVCGSINMCCVMLTGIKDYFCFGEKSELHIQSFQNWTKFKNEIYVEMVLPTISEEEFLAQMKIRYVDLISYGPTIPNEIINIYVKKFKEDIKQTEFPLPDIIYSGYLKIDKEYIDLDSIV</sequence>
<keyword evidence="1" id="KW-0812">Transmembrane</keyword>
<proteinExistence type="predicted"/>
<keyword evidence="1" id="KW-1133">Transmembrane helix</keyword>
<protein>
    <submittedName>
        <fullName evidence="2">Uncharacterized protein</fullName>
    </submittedName>
</protein>
<evidence type="ECO:0000256" key="1">
    <source>
        <dbReference type="SAM" id="Phobius"/>
    </source>
</evidence>
<dbReference type="EMBL" id="MN741017">
    <property type="protein sequence ID" value="QHU22750.1"/>
    <property type="molecule type" value="Genomic_DNA"/>
</dbReference>
<accession>A0A6C0L1H0</accession>
<reference evidence="2" key="1">
    <citation type="journal article" date="2020" name="Nature">
        <title>Giant virus diversity and host interactions through global metagenomics.</title>
        <authorList>
            <person name="Schulz F."/>
            <person name="Roux S."/>
            <person name="Paez-Espino D."/>
            <person name="Jungbluth S."/>
            <person name="Walsh D.A."/>
            <person name="Denef V.J."/>
            <person name="McMahon K.D."/>
            <person name="Konstantinidis K.T."/>
            <person name="Eloe-Fadrosh E.A."/>
            <person name="Kyrpides N.C."/>
            <person name="Woyke T."/>
        </authorList>
    </citation>
    <scope>NUCLEOTIDE SEQUENCE</scope>
    <source>
        <strain evidence="2">GVMAG-S-ERX555907-63</strain>
    </source>
</reference>
<organism evidence="2">
    <name type="scientific">viral metagenome</name>
    <dbReference type="NCBI Taxonomy" id="1070528"/>
    <lineage>
        <taxon>unclassified sequences</taxon>
        <taxon>metagenomes</taxon>
        <taxon>organismal metagenomes</taxon>
    </lineage>
</organism>
<feature type="transmembrane region" description="Helical" evidence="1">
    <location>
        <begin position="34"/>
        <end position="52"/>
    </location>
</feature>